<reference evidence="2" key="2">
    <citation type="submission" date="2025-08" db="UniProtKB">
        <authorList>
            <consortium name="RefSeq"/>
        </authorList>
    </citation>
    <scope>IDENTIFICATION</scope>
</reference>
<dbReference type="RefSeq" id="XP_015073993.1">
    <property type="nucleotide sequence ID" value="XM_015218507.1"/>
</dbReference>
<dbReference type="PANTHER" id="PTHR48475">
    <property type="entry name" value="RIBONUCLEASE H"/>
    <property type="match status" value="1"/>
</dbReference>
<dbReference type="InterPro" id="IPR036397">
    <property type="entry name" value="RNaseH_sf"/>
</dbReference>
<proteinExistence type="predicted"/>
<keyword evidence="1" id="KW-1185">Reference proteome</keyword>
<reference evidence="1" key="1">
    <citation type="journal article" date="2014" name="Nat. Genet.">
        <title>The genome of the stress-tolerant wild tomato species Solanum pennellii.</title>
        <authorList>
            <person name="Bolger A."/>
            <person name="Scossa F."/>
            <person name="Bolger M.E."/>
            <person name="Lanz C."/>
            <person name="Maumus F."/>
            <person name="Tohge T."/>
            <person name="Quesneville H."/>
            <person name="Alseekh S."/>
            <person name="Sorensen I."/>
            <person name="Lichtenstein G."/>
            <person name="Fich E.A."/>
            <person name="Conte M."/>
            <person name="Keller H."/>
            <person name="Schneeberger K."/>
            <person name="Schwacke R."/>
            <person name="Ofner I."/>
            <person name="Vrebalov J."/>
            <person name="Xu Y."/>
            <person name="Osorio S."/>
            <person name="Aflitos S.A."/>
            <person name="Schijlen E."/>
            <person name="Jimenez-Gomez J.M."/>
            <person name="Ryngajllo M."/>
            <person name="Kimura S."/>
            <person name="Kumar R."/>
            <person name="Koenig D."/>
            <person name="Headland L.R."/>
            <person name="Maloof J.N."/>
            <person name="Sinha N."/>
            <person name="van Ham R.C."/>
            <person name="Lankhorst R.K."/>
            <person name="Mao L."/>
            <person name="Vogel A."/>
            <person name="Arsova B."/>
            <person name="Panstruga R."/>
            <person name="Fei Z."/>
            <person name="Rose J.K."/>
            <person name="Zamir D."/>
            <person name="Carrari F."/>
            <person name="Giovannoni J.J."/>
            <person name="Weigel D."/>
            <person name="Usadel B."/>
            <person name="Fernie A.R."/>
        </authorList>
    </citation>
    <scope>NUCLEOTIDE SEQUENCE [LARGE SCALE GENOMIC DNA]</scope>
    <source>
        <strain evidence="1">cv. LA0716</strain>
    </source>
</reference>
<evidence type="ECO:0000313" key="1">
    <source>
        <dbReference type="Proteomes" id="UP000694930"/>
    </source>
</evidence>
<accession>A0ABM1GPB8</accession>
<organism evidence="1 2">
    <name type="scientific">Solanum pennellii</name>
    <name type="common">Tomato</name>
    <name type="synonym">Lycopersicon pennellii</name>
    <dbReference type="NCBI Taxonomy" id="28526"/>
    <lineage>
        <taxon>Eukaryota</taxon>
        <taxon>Viridiplantae</taxon>
        <taxon>Streptophyta</taxon>
        <taxon>Embryophyta</taxon>
        <taxon>Tracheophyta</taxon>
        <taxon>Spermatophyta</taxon>
        <taxon>Magnoliopsida</taxon>
        <taxon>eudicotyledons</taxon>
        <taxon>Gunneridae</taxon>
        <taxon>Pentapetalae</taxon>
        <taxon>asterids</taxon>
        <taxon>lamiids</taxon>
        <taxon>Solanales</taxon>
        <taxon>Solanaceae</taxon>
        <taxon>Solanoideae</taxon>
        <taxon>Solaneae</taxon>
        <taxon>Solanum</taxon>
        <taxon>Solanum subgen. Lycopersicon</taxon>
    </lineage>
</organism>
<dbReference type="Gene3D" id="3.30.420.10">
    <property type="entry name" value="Ribonuclease H-like superfamily/Ribonuclease H"/>
    <property type="match status" value="1"/>
</dbReference>
<gene>
    <name evidence="2" type="primary">LOC107018121</name>
</gene>
<protein>
    <submittedName>
        <fullName evidence="2">Uncharacterized protein LOC107018121</fullName>
    </submittedName>
</protein>
<sequence>MIDNHRGLHEMLSYALLGYRTTVRTSTGATLYLLVYGTEAVIPAEVEIPSLRIIQEAELSNAEWVSKRIDQLTLIDEKRMVVVCHGQLYRQRMIRAFHKRFRARTFEIGQLVLKSIFPHQDEYKGKFAPN</sequence>
<name>A0ABM1GPB8_SOLPN</name>
<evidence type="ECO:0000313" key="2">
    <source>
        <dbReference type="RefSeq" id="XP_015073993.1"/>
    </source>
</evidence>
<dbReference type="Proteomes" id="UP000694930">
    <property type="component" value="Chromosome 1"/>
</dbReference>
<dbReference type="GeneID" id="107018121"/>
<dbReference type="PANTHER" id="PTHR48475:SF1">
    <property type="entry name" value="RNASE H TYPE-1 DOMAIN-CONTAINING PROTEIN"/>
    <property type="match status" value="1"/>
</dbReference>